<dbReference type="Proteomes" id="UP000447873">
    <property type="component" value="Unassembled WGS sequence"/>
</dbReference>
<keyword evidence="2 5" id="KW-0812">Transmembrane</keyword>
<dbReference type="PANTHER" id="PTHR15549:SF30">
    <property type="entry name" value="MID2 DOMAIN-CONTAINING PROTEIN"/>
    <property type="match status" value="1"/>
</dbReference>
<dbReference type="Pfam" id="PF01822">
    <property type="entry name" value="WSC"/>
    <property type="match status" value="1"/>
</dbReference>
<evidence type="ECO:0000256" key="1">
    <source>
        <dbReference type="ARBA" id="ARBA00004167"/>
    </source>
</evidence>
<evidence type="ECO:0000256" key="2">
    <source>
        <dbReference type="ARBA" id="ARBA00022692"/>
    </source>
</evidence>
<evidence type="ECO:0000256" key="6">
    <source>
        <dbReference type="SAM" id="SignalP"/>
    </source>
</evidence>
<keyword evidence="3 5" id="KW-1133">Transmembrane helix</keyword>
<evidence type="ECO:0000313" key="9">
    <source>
        <dbReference type="Proteomes" id="UP000447873"/>
    </source>
</evidence>
<evidence type="ECO:0000256" key="5">
    <source>
        <dbReference type="SAM" id="Phobius"/>
    </source>
</evidence>
<dbReference type="PROSITE" id="PS51212">
    <property type="entry name" value="WSC"/>
    <property type="match status" value="1"/>
</dbReference>
<dbReference type="EMBL" id="WNWS01000431">
    <property type="protein sequence ID" value="KAE9967924.1"/>
    <property type="molecule type" value="Genomic_DNA"/>
</dbReference>
<keyword evidence="4 5" id="KW-0472">Membrane</keyword>
<dbReference type="PANTHER" id="PTHR15549">
    <property type="entry name" value="PAIRED IMMUNOGLOBULIN-LIKE TYPE 2 RECEPTOR"/>
    <property type="match status" value="1"/>
</dbReference>
<dbReference type="SMART" id="SM00321">
    <property type="entry name" value="WSC"/>
    <property type="match status" value="1"/>
</dbReference>
<protein>
    <recommendedName>
        <fullName evidence="7">WSC domain-containing protein</fullName>
    </recommendedName>
</protein>
<comment type="caution">
    <text evidence="8">The sequence shown here is derived from an EMBL/GenBank/DDBJ whole genome shotgun (WGS) entry which is preliminary data.</text>
</comment>
<organism evidence="8 9">
    <name type="scientific">Venturia inaequalis</name>
    <name type="common">Apple scab fungus</name>
    <dbReference type="NCBI Taxonomy" id="5025"/>
    <lineage>
        <taxon>Eukaryota</taxon>
        <taxon>Fungi</taxon>
        <taxon>Dikarya</taxon>
        <taxon>Ascomycota</taxon>
        <taxon>Pezizomycotina</taxon>
        <taxon>Dothideomycetes</taxon>
        <taxon>Pleosporomycetidae</taxon>
        <taxon>Venturiales</taxon>
        <taxon>Venturiaceae</taxon>
        <taxon>Venturia</taxon>
    </lineage>
</organism>
<feature type="signal peptide" evidence="6">
    <location>
        <begin position="1"/>
        <end position="21"/>
    </location>
</feature>
<dbReference type="InterPro" id="IPR051694">
    <property type="entry name" value="Immunoregulatory_rcpt-like"/>
</dbReference>
<sequence length="294" mass="30879">MLSTTIKVALAASYLLQAVSATPAPSPTVPLGIIPSATYTGTVGALSTIGCFSSSQPLEDQGQYEFTTDGVCQKVCTGLGKPVLGMVDGTNCWCGDLLPPISSQVDNSSCNTPCAGYDKANCGGNNFWWVELTGTTRNKIANLDPASVTSSASGATQTSTSSLAPSTVLVTATNKPSVSATPTGSSSSKPNTVGIAVGVVVGVVAIAALVAGVFFFLRQKRRREVEEEYKRQASVNQFVNGGHKSNSSMNDSRLDPELVRRDSTGSIADNQDYSRRILKVNVSFSWRKESFSQL</sequence>
<keyword evidence="6" id="KW-0732">Signal</keyword>
<comment type="subcellular location">
    <subcellularLocation>
        <location evidence="1">Membrane</location>
        <topology evidence="1">Single-pass membrane protein</topology>
    </subcellularLocation>
</comment>
<proteinExistence type="predicted"/>
<dbReference type="InterPro" id="IPR002889">
    <property type="entry name" value="WSC_carb-bd"/>
</dbReference>
<name>A0A8H3UFU8_VENIN</name>
<accession>A0A8H3UFU8</accession>
<dbReference type="GO" id="GO:0071944">
    <property type="term" value="C:cell periphery"/>
    <property type="evidence" value="ECO:0007669"/>
    <property type="project" value="UniProtKB-ARBA"/>
</dbReference>
<dbReference type="AlphaFoldDB" id="A0A8H3UFU8"/>
<dbReference type="GO" id="GO:0016020">
    <property type="term" value="C:membrane"/>
    <property type="evidence" value="ECO:0007669"/>
    <property type="project" value="UniProtKB-SubCell"/>
</dbReference>
<feature type="chain" id="PRO_5034470158" description="WSC domain-containing protein" evidence="6">
    <location>
        <begin position="22"/>
        <end position="294"/>
    </location>
</feature>
<evidence type="ECO:0000256" key="3">
    <source>
        <dbReference type="ARBA" id="ARBA00022989"/>
    </source>
</evidence>
<evidence type="ECO:0000259" key="7">
    <source>
        <dbReference type="PROSITE" id="PS51212"/>
    </source>
</evidence>
<gene>
    <name evidence="8" type="ORF">EG328_007896</name>
</gene>
<feature type="transmembrane region" description="Helical" evidence="5">
    <location>
        <begin position="193"/>
        <end position="217"/>
    </location>
</feature>
<evidence type="ECO:0000313" key="8">
    <source>
        <dbReference type="EMBL" id="KAE9967924.1"/>
    </source>
</evidence>
<evidence type="ECO:0000256" key="4">
    <source>
        <dbReference type="ARBA" id="ARBA00023136"/>
    </source>
</evidence>
<feature type="domain" description="WSC" evidence="7">
    <location>
        <begin position="45"/>
        <end position="134"/>
    </location>
</feature>
<reference evidence="8 9" key="1">
    <citation type="submission" date="2018-12" db="EMBL/GenBank/DDBJ databases">
        <title>Venturia inaequalis Genome Resource.</title>
        <authorList>
            <person name="Lichtner F.J."/>
        </authorList>
    </citation>
    <scope>NUCLEOTIDE SEQUENCE [LARGE SCALE GENOMIC DNA]</scope>
    <source>
        <strain evidence="8 9">120213</strain>
    </source>
</reference>